<name>A0A8J6LGL8_TENMO</name>
<dbReference type="EMBL" id="JABDTM020009411">
    <property type="protein sequence ID" value="KAH0821090.1"/>
    <property type="molecule type" value="Genomic_DNA"/>
</dbReference>
<evidence type="ECO:0000313" key="2">
    <source>
        <dbReference type="Proteomes" id="UP000719412"/>
    </source>
</evidence>
<dbReference type="AlphaFoldDB" id="A0A8J6LGL8"/>
<protein>
    <submittedName>
        <fullName evidence="1">Uncharacterized protein</fullName>
    </submittedName>
</protein>
<reference evidence="1" key="1">
    <citation type="journal article" date="2020" name="J Insects Food Feed">
        <title>The yellow mealworm (Tenebrio molitor) genome: a resource for the emerging insects as food and feed industry.</title>
        <authorList>
            <person name="Eriksson T."/>
            <person name="Andere A."/>
            <person name="Kelstrup H."/>
            <person name="Emery V."/>
            <person name="Picard C."/>
        </authorList>
    </citation>
    <scope>NUCLEOTIDE SEQUENCE</scope>
    <source>
        <strain evidence="1">Stoneville</strain>
        <tissue evidence="1">Whole head</tissue>
    </source>
</reference>
<accession>A0A8J6LGL8</accession>
<proteinExistence type="predicted"/>
<comment type="caution">
    <text evidence="1">The sequence shown here is derived from an EMBL/GenBank/DDBJ whole genome shotgun (WGS) entry which is preliminary data.</text>
</comment>
<reference evidence="1" key="2">
    <citation type="submission" date="2021-08" db="EMBL/GenBank/DDBJ databases">
        <authorList>
            <person name="Eriksson T."/>
        </authorList>
    </citation>
    <scope>NUCLEOTIDE SEQUENCE</scope>
    <source>
        <strain evidence="1">Stoneville</strain>
        <tissue evidence="1">Whole head</tissue>
    </source>
</reference>
<sequence>MYDGGLLYIGYRYRDCGASSWLDSFSGGYQDVGIRSSKPVLHQRRPAAALSSVQVLVQVSKSSHPLLEHLDDHGVVQSRGCDVAKGRAFAGDRFWIGRVRPVGPSSVPFSA</sequence>
<dbReference type="Proteomes" id="UP000719412">
    <property type="component" value="Unassembled WGS sequence"/>
</dbReference>
<evidence type="ECO:0000313" key="1">
    <source>
        <dbReference type="EMBL" id="KAH0821090.1"/>
    </source>
</evidence>
<gene>
    <name evidence="1" type="ORF">GEV33_001701</name>
</gene>
<keyword evidence="2" id="KW-1185">Reference proteome</keyword>
<organism evidence="1 2">
    <name type="scientific">Tenebrio molitor</name>
    <name type="common">Yellow mealworm beetle</name>
    <dbReference type="NCBI Taxonomy" id="7067"/>
    <lineage>
        <taxon>Eukaryota</taxon>
        <taxon>Metazoa</taxon>
        <taxon>Ecdysozoa</taxon>
        <taxon>Arthropoda</taxon>
        <taxon>Hexapoda</taxon>
        <taxon>Insecta</taxon>
        <taxon>Pterygota</taxon>
        <taxon>Neoptera</taxon>
        <taxon>Endopterygota</taxon>
        <taxon>Coleoptera</taxon>
        <taxon>Polyphaga</taxon>
        <taxon>Cucujiformia</taxon>
        <taxon>Tenebrionidae</taxon>
        <taxon>Tenebrio</taxon>
    </lineage>
</organism>